<dbReference type="HOGENOM" id="CLU_1773278_0_0_2"/>
<accession>A1RT42</accession>
<keyword evidence="4" id="KW-1185">Reference proteome</keyword>
<organism evidence="3 4">
    <name type="scientific">Pyrobaculum islandicum (strain DSM 4184 / JCM 9189 / GEO3)</name>
    <dbReference type="NCBI Taxonomy" id="384616"/>
    <lineage>
        <taxon>Archaea</taxon>
        <taxon>Thermoproteota</taxon>
        <taxon>Thermoprotei</taxon>
        <taxon>Thermoproteales</taxon>
        <taxon>Thermoproteaceae</taxon>
        <taxon>Pyrobaculum</taxon>
    </lineage>
</organism>
<evidence type="ECO:0000256" key="1">
    <source>
        <dbReference type="ARBA" id="ARBA00001917"/>
    </source>
</evidence>
<dbReference type="Pfam" id="PF01613">
    <property type="entry name" value="Flavin_Reduct"/>
    <property type="match status" value="1"/>
</dbReference>
<dbReference type="InterPro" id="IPR002563">
    <property type="entry name" value="Flavin_Rdtase-like_dom"/>
</dbReference>
<dbReference type="GO" id="GO:0010181">
    <property type="term" value="F:FMN binding"/>
    <property type="evidence" value="ECO:0007669"/>
    <property type="project" value="InterPro"/>
</dbReference>
<gene>
    <name evidence="3" type="ordered locus">Pisl_0948</name>
</gene>
<dbReference type="InterPro" id="IPR012349">
    <property type="entry name" value="Split_barrel_FMN-bd"/>
</dbReference>
<dbReference type="Proteomes" id="UP000002595">
    <property type="component" value="Chromosome"/>
</dbReference>
<sequence>MCEKAPLPTPILIIVVENHGAVVGWPLVIPGETTLIALPFYKDRKTLALIRQKKAFSINLVNDAQRAVEIFGKPGEKKLEKWGNVVNCKVAPCYALGDASRVIECIYRGEFGIKDHVVVLCSAVASYGCGKFTMWDPCANLQLPAV</sequence>
<dbReference type="EMBL" id="CP000504">
    <property type="protein sequence ID" value="ABL88124.1"/>
    <property type="molecule type" value="Genomic_DNA"/>
</dbReference>
<dbReference type="RefSeq" id="WP_011762699.1">
    <property type="nucleotide sequence ID" value="NC_008701.1"/>
</dbReference>
<reference evidence="3" key="1">
    <citation type="submission" date="2006-12" db="EMBL/GenBank/DDBJ databases">
        <title>Complete sequence of Pyrobaculum islandicum DSM 4184.</title>
        <authorList>
            <person name="Copeland A."/>
            <person name="Lucas S."/>
            <person name="Lapidus A."/>
            <person name="Barry K."/>
            <person name="Detter J.C."/>
            <person name="Glavina del Rio T."/>
            <person name="Dalin E."/>
            <person name="Tice H."/>
            <person name="Pitluck S."/>
            <person name="Meincke L."/>
            <person name="Brettin T."/>
            <person name="Bruce D."/>
            <person name="Han C."/>
            <person name="Tapia R."/>
            <person name="Gilna P."/>
            <person name="Schmutz J."/>
            <person name="Larimer F."/>
            <person name="Land M."/>
            <person name="Hauser L."/>
            <person name="Kyrpides N."/>
            <person name="Mikhailova N."/>
            <person name="Cozen A.E."/>
            <person name="Fitz-Gibbon S.T."/>
            <person name="House C.H."/>
            <person name="Saltikov C."/>
            <person name="Lowe T."/>
            <person name="Richardson P."/>
        </authorList>
    </citation>
    <scope>NUCLEOTIDE SEQUENCE [LARGE SCALE GENOMIC DNA]</scope>
    <source>
        <strain evidence="3">DSM 4184</strain>
    </source>
</reference>
<dbReference type="AlphaFoldDB" id="A1RT42"/>
<dbReference type="OrthoDB" id="25685at2157"/>
<evidence type="ECO:0000259" key="2">
    <source>
        <dbReference type="Pfam" id="PF01613"/>
    </source>
</evidence>
<dbReference type="Gene3D" id="2.30.110.10">
    <property type="entry name" value="Electron Transport, Fmn-binding Protein, Chain A"/>
    <property type="match status" value="1"/>
</dbReference>
<dbReference type="eggNOG" id="arCOG02018">
    <property type="taxonomic scope" value="Archaea"/>
</dbReference>
<dbReference type="SUPFAM" id="SSF50475">
    <property type="entry name" value="FMN-binding split barrel"/>
    <property type="match status" value="1"/>
</dbReference>
<dbReference type="KEGG" id="pis:Pisl_0948"/>
<feature type="domain" description="Flavin reductase like" evidence="2">
    <location>
        <begin position="7"/>
        <end position="125"/>
    </location>
</feature>
<name>A1RT42_PYRIL</name>
<evidence type="ECO:0000313" key="3">
    <source>
        <dbReference type="EMBL" id="ABL88124.1"/>
    </source>
</evidence>
<proteinExistence type="predicted"/>
<evidence type="ECO:0000313" key="4">
    <source>
        <dbReference type="Proteomes" id="UP000002595"/>
    </source>
</evidence>
<protein>
    <recommendedName>
        <fullName evidence="2">Flavin reductase like domain-containing protein</fullName>
    </recommendedName>
</protein>
<dbReference type="GeneID" id="4617157"/>
<comment type="cofactor">
    <cofactor evidence="1">
        <name>FMN</name>
        <dbReference type="ChEBI" id="CHEBI:58210"/>
    </cofactor>
</comment>